<protein>
    <submittedName>
        <fullName evidence="1">Uncharacterized protein</fullName>
    </submittedName>
</protein>
<evidence type="ECO:0000313" key="2">
    <source>
        <dbReference type="Proteomes" id="UP000236370"/>
    </source>
</evidence>
<gene>
    <name evidence="1" type="ORF">CK820_G0056429</name>
</gene>
<comment type="caution">
    <text evidence="1">The sequence shown here is derived from an EMBL/GenBank/DDBJ whole genome shotgun (WGS) entry which is preliminary data.</text>
</comment>
<accession>A0A2J8IK70</accession>
<reference evidence="1 2" key="1">
    <citation type="submission" date="2017-12" db="EMBL/GenBank/DDBJ databases">
        <title>High-resolution comparative analysis of great ape genomes.</title>
        <authorList>
            <person name="Pollen A."/>
            <person name="Hastie A."/>
            <person name="Hormozdiari F."/>
            <person name="Dougherty M."/>
            <person name="Liu R."/>
            <person name="Chaisson M."/>
            <person name="Hoppe E."/>
            <person name="Hill C."/>
            <person name="Pang A."/>
            <person name="Hillier L."/>
            <person name="Baker C."/>
            <person name="Armstrong J."/>
            <person name="Shendure J."/>
            <person name="Paten B."/>
            <person name="Wilson R."/>
            <person name="Chao H."/>
            <person name="Schneider V."/>
            <person name="Ventura M."/>
            <person name="Kronenberg Z."/>
            <person name="Murali S."/>
            <person name="Gordon D."/>
            <person name="Cantsilieris S."/>
            <person name="Munson K."/>
            <person name="Nelson B."/>
            <person name="Raja A."/>
            <person name="Underwood J."/>
            <person name="Diekhans M."/>
            <person name="Fiddes I."/>
            <person name="Haussler D."/>
            <person name="Eichler E."/>
        </authorList>
    </citation>
    <scope>NUCLEOTIDE SEQUENCE [LARGE SCALE GENOMIC DNA]</scope>
    <source>
        <strain evidence="1">Yerkes chimp pedigree #C0471</strain>
    </source>
</reference>
<dbReference type="EMBL" id="NBAG03001534">
    <property type="protein sequence ID" value="PNI10915.1"/>
    <property type="molecule type" value="Genomic_DNA"/>
</dbReference>
<dbReference type="AlphaFoldDB" id="A0A2J8IK70"/>
<sequence>MVPEAARGKVFQDSQEGAHIRRETVSKSVCAEPWLHQRARDPAPTNFPLRCQKQRGASTSSGQHEGHVNLVFFIDSPTVIAVPDLQCRTKYCGILH</sequence>
<proteinExistence type="predicted"/>
<organism evidence="1 2">
    <name type="scientific">Pan troglodytes</name>
    <name type="common">Chimpanzee</name>
    <dbReference type="NCBI Taxonomy" id="9598"/>
    <lineage>
        <taxon>Eukaryota</taxon>
        <taxon>Metazoa</taxon>
        <taxon>Chordata</taxon>
        <taxon>Craniata</taxon>
        <taxon>Vertebrata</taxon>
        <taxon>Euteleostomi</taxon>
        <taxon>Mammalia</taxon>
        <taxon>Eutheria</taxon>
        <taxon>Euarchontoglires</taxon>
        <taxon>Primates</taxon>
        <taxon>Haplorrhini</taxon>
        <taxon>Catarrhini</taxon>
        <taxon>Hominidae</taxon>
        <taxon>Pan</taxon>
    </lineage>
</organism>
<evidence type="ECO:0000313" key="1">
    <source>
        <dbReference type="EMBL" id="PNI10915.1"/>
    </source>
</evidence>
<dbReference type="Proteomes" id="UP000236370">
    <property type="component" value="Unassembled WGS sequence"/>
</dbReference>
<name>A0A2J8IK70_PANTR</name>